<gene>
    <name evidence="2" type="ORF">EVG20_g8171</name>
</gene>
<feature type="compositionally biased region" description="Basic and acidic residues" evidence="1">
    <location>
        <begin position="424"/>
        <end position="437"/>
    </location>
</feature>
<name>A0A4Y9Y799_9AGAM</name>
<reference evidence="2 3" key="1">
    <citation type="submission" date="2019-02" db="EMBL/GenBank/DDBJ databases">
        <title>Genome sequencing of the rare red list fungi Dentipellis fragilis.</title>
        <authorList>
            <person name="Buettner E."/>
            <person name="Kellner H."/>
        </authorList>
    </citation>
    <scope>NUCLEOTIDE SEQUENCE [LARGE SCALE GENOMIC DNA]</scope>
    <source>
        <strain evidence="2 3">DSM 105465</strain>
    </source>
</reference>
<dbReference type="EMBL" id="SEOQ01000685">
    <property type="protein sequence ID" value="TFY58386.1"/>
    <property type="molecule type" value="Genomic_DNA"/>
</dbReference>
<evidence type="ECO:0000313" key="3">
    <source>
        <dbReference type="Proteomes" id="UP000298327"/>
    </source>
</evidence>
<protein>
    <submittedName>
        <fullName evidence="2">Uncharacterized protein</fullName>
    </submittedName>
</protein>
<sequence length="591" mass="65212">MSAQRLRQLASAWPADPLRPTLQLKTFLASLADHPRLTTRAVQAVRALEENQFQTRVRAPSPSYALARPLLHAHTPASTARFSSPCLRRRSGPRQCRVTTNASPRATRRASRASGDRAGRSFSGFGRTLAQASSSASTSGMQSASVLTVCLPVPRHINICILHLISGGGVVTVSSKARRIERFDLGFASRVPAFGLCGRRFGSRVEMPHRDVDVDFDGPGCAVMEMEMDTNATPSASAGAHCEAKQKQISDMHAHMPSRYRVTASVLGLQTTTYLPAARLHLNPHPHSIPSHRRIPHAISTSAHHRHPPYRGPKIPQGLPSHNLVAGQVRLNALHYPNQSKFQIPNHTLHLPSAAALAHFIPSSSLRGRPRPLEKCEFEAVHRHRWVSVTHYGMPGPVIRGALDSTPATDIDSLRPQGPQIDTAPRDNSELERRQRKDVESKCEFGPGSEIWKDWQAEVQCLRICNCALCFCGSCTHTKLRVRMARAPFPAYHQTWARRIAADAASYYTCIRTRTVIDSYSSARAEDTSYTADTHTCWSCIIADTGCPPTRLPTGATVPIQHQHQHPLKHQLLRLLLQNLMPALARLQAQS</sequence>
<feature type="region of interest" description="Disordered" evidence="1">
    <location>
        <begin position="403"/>
        <end position="437"/>
    </location>
</feature>
<dbReference type="OrthoDB" id="2107880at2759"/>
<dbReference type="STRING" id="205917.A0A4Y9Y799"/>
<dbReference type="Proteomes" id="UP000298327">
    <property type="component" value="Unassembled WGS sequence"/>
</dbReference>
<organism evidence="2 3">
    <name type="scientific">Dentipellis fragilis</name>
    <dbReference type="NCBI Taxonomy" id="205917"/>
    <lineage>
        <taxon>Eukaryota</taxon>
        <taxon>Fungi</taxon>
        <taxon>Dikarya</taxon>
        <taxon>Basidiomycota</taxon>
        <taxon>Agaricomycotina</taxon>
        <taxon>Agaricomycetes</taxon>
        <taxon>Russulales</taxon>
        <taxon>Hericiaceae</taxon>
        <taxon>Dentipellis</taxon>
    </lineage>
</organism>
<proteinExistence type="predicted"/>
<accession>A0A4Y9Y799</accession>
<keyword evidence="3" id="KW-1185">Reference proteome</keyword>
<evidence type="ECO:0000256" key="1">
    <source>
        <dbReference type="SAM" id="MobiDB-lite"/>
    </source>
</evidence>
<comment type="caution">
    <text evidence="2">The sequence shown here is derived from an EMBL/GenBank/DDBJ whole genome shotgun (WGS) entry which is preliminary data.</text>
</comment>
<evidence type="ECO:0000313" key="2">
    <source>
        <dbReference type="EMBL" id="TFY58386.1"/>
    </source>
</evidence>
<feature type="region of interest" description="Disordered" evidence="1">
    <location>
        <begin position="81"/>
        <end position="122"/>
    </location>
</feature>
<dbReference type="AlphaFoldDB" id="A0A4Y9Y799"/>